<dbReference type="Proteomes" id="UP001197795">
    <property type="component" value="Unassembled WGS sequence"/>
</dbReference>
<accession>A0AAE3A3G3</accession>
<keyword evidence="3" id="KW-1185">Reference proteome</keyword>
<keyword evidence="2" id="KW-0645">Protease</keyword>
<feature type="region of interest" description="Disordered" evidence="1">
    <location>
        <begin position="1"/>
        <end position="34"/>
    </location>
</feature>
<evidence type="ECO:0000313" key="3">
    <source>
        <dbReference type="Proteomes" id="UP001197795"/>
    </source>
</evidence>
<reference evidence="2 3" key="1">
    <citation type="submission" date="2021-10" db="EMBL/GenBank/DDBJ databases">
        <title>Anaerobic single-cell dispensing facilitates the cultivation of human gut bacteria.</title>
        <authorList>
            <person name="Afrizal A."/>
        </authorList>
    </citation>
    <scope>NUCLEOTIDE SEQUENCE [LARGE SCALE GENOMIC DNA]</scope>
    <source>
        <strain evidence="2 3">CLA-AA-H273</strain>
    </source>
</reference>
<proteinExistence type="predicted"/>
<dbReference type="AlphaFoldDB" id="A0AAE3A3G3"/>
<evidence type="ECO:0000256" key="1">
    <source>
        <dbReference type="SAM" id="MobiDB-lite"/>
    </source>
</evidence>
<dbReference type="SUPFAM" id="SSF52096">
    <property type="entry name" value="ClpP/crotonase"/>
    <property type="match status" value="1"/>
</dbReference>
<dbReference type="InterPro" id="IPR023562">
    <property type="entry name" value="ClpP/TepA"/>
</dbReference>
<name>A0AAE3A3G3_9FIRM</name>
<feature type="compositionally biased region" description="Basic and acidic residues" evidence="1">
    <location>
        <begin position="1"/>
        <end position="29"/>
    </location>
</feature>
<dbReference type="GO" id="GO:0006508">
    <property type="term" value="P:proteolysis"/>
    <property type="evidence" value="ECO:0007669"/>
    <property type="project" value="UniProtKB-KW"/>
</dbReference>
<keyword evidence="2" id="KW-0378">Hydrolase</keyword>
<evidence type="ECO:0000313" key="2">
    <source>
        <dbReference type="EMBL" id="MCC2119718.1"/>
    </source>
</evidence>
<sequence>MQNQKDNDQNKNEAPKTEAEEHRDERIEKTGQLTLSDAASGEKIHLLTIIGEIEGHDNLSGNSKTTKYEHILPQLAAIEDSEEIGGVLVLLNTMGGDVEAGLAIAEMLASLSKPTVSLVLGGSHSIGVPIAVSCDYSFIVPTGTMVIHPVRMNGMVIGVPQTFEYFKLIQDRITGFVCKHCKISRTKLEELMMETGFLTKDVGSILVGEEAVNHGIIDEVGGIDRAICRLRKMIEGNRKRDDKAMEK</sequence>
<dbReference type="RefSeq" id="WP_118669134.1">
    <property type="nucleotide sequence ID" value="NZ_JAJEPV010000018.1"/>
</dbReference>
<protein>
    <submittedName>
        <fullName evidence="2">ATP-dependent Clp protease proteolytic subunit</fullName>
    </submittedName>
</protein>
<dbReference type="Pfam" id="PF00574">
    <property type="entry name" value="CLP_protease"/>
    <property type="match status" value="1"/>
</dbReference>
<organism evidence="2 3">
    <name type="scientific">Waltera acetigignens</name>
    <dbReference type="NCBI Taxonomy" id="2981769"/>
    <lineage>
        <taxon>Bacteria</taxon>
        <taxon>Bacillati</taxon>
        <taxon>Bacillota</taxon>
        <taxon>Clostridia</taxon>
        <taxon>Lachnospirales</taxon>
        <taxon>Lachnospiraceae</taxon>
        <taxon>Waltera</taxon>
    </lineage>
</organism>
<dbReference type="EMBL" id="JAJEPV010000018">
    <property type="protein sequence ID" value="MCC2119718.1"/>
    <property type="molecule type" value="Genomic_DNA"/>
</dbReference>
<gene>
    <name evidence="2" type="ORF">LKD75_08990</name>
</gene>
<comment type="caution">
    <text evidence="2">The sequence shown here is derived from an EMBL/GenBank/DDBJ whole genome shotgun (WGS) entry which is preliminary data.</text>
</comment>
<dbReference type="GO" id="GO:0008233">
    <property type="term" value="F:peptidase activity"/>
    <property type="evidence" value="ECO:0007669"/>
    <property type="project" value="UniProtKB-KW"/>
</dbReference>
<dbReference type="InterPro" id="IPR029045">
    <property type="entry name" value="ClpP/crotonase-like_dom_sf"/>
</dbReference>
<dbReference type="Gene3D" id="3.90.226.10">
    <property type="entry name" value="2-enoyl-CoA Hydratase, Chain A, domain 1"/>
    <property type="match status" value="1"/>
</dbReference>